<dbReference type="PRINTS" id="PR00449">
    <property type="entry name" value="RASTRNSFRMNG"/>
</dbReference>
<reference evidence="3" key="1">
    <citation type="journal article" date="2020" name="J. Eukaryot. Microbiol.">
        <title>De novo Sequencing, Assembly and Annotation of the Transcriptome for the Free-Living Testate Amoeba Arcella intermedia.</title>
        <authorList>
            <person name="Ribeiro G.M."/>
            <person name="Porfirio-Sousa A.L."/>
            <person name="Maurer-Alcala X.X."/>
            <person name="Katz L.A."/>
            <person name="Lahr D.J.G."/>
        </authorList>
    </citation>
    <scope>NUCLEOTIDE SEQUENCE</scope>
</reference>
<dbReference type="PROSITE" id="PS51421">
    <property type="entry name" value="RAS"/>
    <property type="match status" value="1"/>
</dbReference>
<accession>A0A6B2LRJ8</accession>
<dbReference type="Gene3D" id="3.40.50.300">
    <property type="entry name" value="P-loop containing nucleotide triphosphate hydrolases"/>
    <property type="match status" value="1"/>
</dbReference>
<dbReference type="Pfam" id="PF00071">
    <property type="entry name" value="Ras"/>
    <property type="match status" value="1"/>
</dbReference>
<organism evidence="3">
    <name type="scientific">Arcella intermedia</name>
    <dbReference type="NCBI Taxonomy" id="1963864"/>
    <lineage>
        <taxon>Eukaryota</taxon>
        <taxon>Amoebozoa</taxon>
        <taxon>Tubulinea</taxon>
        <taxon>Elardia</taxon>
        <taxon>Arcellinida</taxon>
        <taxon>Sphaerothecina</taxon>
        <taxon>Arcellidae</taxon>
        <taxon>Arcella</taxon>
    </lineage>
</organism>
<dbReference type="SMART" id="SM00173">
    <property type="entry name" value="RAS"/>
    <property type="match status" value="1"/>
</dbReference>
<evidence type="ECO:0000256" key="1">
    <source>
        <dbReference type="ARBA" id="ARBA00022741"/>
    </source>
</evidence>
<dbReference type="GO" id="GO:0007165">
    <property type="term" value="P:signal transduction"/>
    <property type="evidence" value="ECO:0007669"/>
    <property type="project" value="InterPro"/>
</dbReference>
<dbReference type="InterPro" id="IPR027417">
    <property type="entry name" value="P-loop_NTPase"/>
</dbReference>
<dbReference type="GO" id="GO:0016020">
    <property type="term" value="C:membrane"/>
    <property type="evidence" value="ECO:0007669"/>
    <property type="project" value="InterPro"/>
</dbReference>
<dbReference type="PANTHER" id="PTHR24070">
    <property type="entry name" value="RAS, DI-RAS, AND RHEB FAMILY MEMBERS OF SMALL GTPASE SUPERFAMILY"/>
    <property type="match status" value="1"/>
</dbReference>
<proteinExistence type="predicted"/>
<dbReference type="InterPro" id="IPR001806">
    <property type="entry name" value="Small_GTPase"/>
</dbReference>
<dbReference type="AlphaFoldDB" id="A0A6B2LRJ8"/>
<keyword evidence="1" id="KW-0547">Nucleotide-binding</keyword>
<dbReference type="SUPFAM" id="SSF52540">
    <property type="entry name" value="P-loop containing nucleoside triphosphate hydrolases"/>
    <property type="match status" value="1"/>
</dbReference>
<protein>
    <recommendedName>
        <fullName evidence="4">Ras family protein</fullName>
    </recommendedName>
</protein>
<sequence length="119" mass="13912">MRDQYMRTGQGFILFYTIISRSSFNEVKQFREQILRVQDKDQVPMILCATMCDLADRREVSTEEGQNLASLWGIPFFETSSKQRINIDEAFHQIVREIRNSFIQSRPPPRKLHGGCSLI</sequence>
<dbReference type="SMART" id="SM00175">
    <property type="entry name" value="RAB"/>
    <property type="match status" value="1"/>
</dbReference>
<evidence type="ECO:0008006" key="4">
    <source>
        <dbReference type="Google" id="ProtNLM"/>
    </source>
</evidence>
<evidence type="ECO:0000313" key="3">
    <source>
        <dbReference type="EMBL" id="NDV39839.1"/>
    </source>
</evidence>
<dbReference type="GO" id="GO:0003924">
    <property type="term" value="F:GTPase activity"/>
    <property type="evidence" value="ECO:0007669"/>
    <property type="project" value="InterPro"/>
</dbReference>
<keyword evidence="2" id="KW-0342">GTP-binding</keyword>
<dbReference type="EMBL" id="GIBP01010870">
    <property type="protein sequence ID" value="NDV39839.1"/>
    <property type="molecule type" value="Transcribed_RNA"/>
</dbReference>
<dbReference type="PROSITE" id="PS51419">
    <property type="entry name" value="RAB"/>
    <property type="match status" value="1"/>
</dbReference>
<dbReference type="GO" id="GO:0005525">
    <property type="term" value="F:GTP binding"/>
    <property type="evidence" value="ECO:0007669"/>
    <property type="project" value="UniProtKB-KW"/>
</dbReference>
<name>A0A6B2LRJ8_9EUKA</name>
<evidence type="ECO:0000256" key="2">
    <source>
        <dbReference type="ARBA" id="ARBA00023134"/>
    </source>
</evidence>
<dbReference type="InterPro" id="IPR020849">
    <property type="entry name" value="Small_GTPase_Ras-type"/>
</dbReference>